<dbReference type="RefSeq" id="WP_140881728.1">
    <property type="nucleotide sequence ID" value="NZ_RCZP01000003.1"/>
</dbReference>
<dbReference type="SUPFAM" id="SSF55729">
    <property type="entry name" value="Acyl-CoA N-acyltransferases (Nat)"/>
    <property type="match status" value="1"/>
</dbReference>
<keyword evidence="2" id="KW-0012">Acyltransferase</keyword>
<feature type="transmembrane region" description="Helical" evidence="3">
    <location>
        <begin position="116"/>
        <end position="138"/>
    </location>
</feature>
<proteinExistence type="predicted"/>
<name>A0A502GG00_9PROT</name>
<evidence type="ECO:0000256" key="3">
    <source>
        <dbReference type="SAM" id="Phobius"/>
    </source>
</evidence>
<evidence type="ECO:0000256" key="2">
    <source>
        <dbReference type="ARBA" id="ARBA00023315"/>
    </source>
</evidence>
<dbReference type="InterPro" id="IPR016181">
    <property type="entry name" value="Acyl_CoA_acyltransferase"/>
</dbReference>
<keyword evidence="3" id="KW-0472">Membrane</keyword>
<reference evidence="5 6" key="1">
    <citation type="journal article" date="2019" name="Environ. Microbiol.">
        <title>Species interactions and distinct microbial communities in high Arctic permafrost affected cryosols are associated with the CH4 and CO2 gas fluxes.</title>
        <authorList>
            <person name="Altshuler I."/>
            <person name="Hamel J."/>
            <person name="Turney S."/>
            <person name="Magnuson E."/>
            <person name="Levesque R."/>
            <person name="Greer C."/>
            <person name="Whyte L.G."/>
        </authorList>
    </citation>
    <scope>NUCLEOTIDE SEQUENCE [LARGE SCALE GENOMIC DNA]</scope>
    <source>
        <strain evidence="5 6">S9.3B</strain>
    </source>
</reference>
<sequence length="191" mass="20322">MIQIRRARPDDAAAIGAIHRVTWQDSYPGILPDAYLAGLDQRRIGAGYLRSMLRRGGGEATFVACSPDGTAVGFATAGRARRLGIADGEIETLYILPDWQDQGIGRRLMRAAAAHLSVIGCGSAMLWVLSANGAGWFYRRLGGRLVGRESISVGGRPVEQTAVLWNPIDLLMEATAAYRGGPCPGEGQGKG</sequence>
<dbReference type="Proteomes" id="UP000317078">
    <property type="component" value="Unassembled WGS sequence"/>
</dbReference>
<dbReference type="InterPro" id="IPR050832">
    <property type="entry name" value="Bact_Acetyltransf"/>
</dbReference>
<dbReference type="Pfam" id="PF00583">
    <property type="entry name" value="Acetyltransf_1"/>
    <property type="match status" value="1"/>
</dbReference>
<dbReference type="OrthoDB" id="9799154at2"/>
<comment type="caution">
    <text evidence="5">The sequence shown here is derived from an EMBL/GenBank/DDBJ whole genome shotgun (WGS) entry which is preliminary data.</text>
</comment>
<protein>
    <submittedName>
        <fullName evidence="5">N-acetyltransferase</fullName>
    </submittedName>
</protein>
<dbReference type="InterPro" id="IPR000182">
    <property type="entry name" value="GNAT_dom"/>
</dbReference>
<evidence type="ECO:0000313" key="6">
    <source>
        <dbReference type="Proteomes" id="UP000317078"/>
    </source>
</evidence>
<accession>A0A502GG00</accession>
<evidence type="ECO:0000313" key="5">
    <source>
        <dbReference type="EMBL" id="TPG59633.1"/>
    </source>
</evidence>
<dbReference type="Gene3D" id="3.40.630.30">
    <property type="match status" value="1"/>
</dbReference>
<keyword evidence="1 5" id="KW-0808">Transferase</keyword>
<dbReference type="EMBL" id="RCZP01000003">
    <property type="protein sequence ID" value="TPG59633.1"/>
    <property type="molecule type" value="Genomic_DNA"/>
</dbReference>
<feature type="domain" description="N-acetyltransferase" evidence="4">
    <location>
        <begin position="2"/>
        <end position="177"/>
    </location>
</feature>
<dbReference type="PROSITE" id="PS51186">
    <property type="entry name" value="GNAT"/>
    <property type="match status" value="1"/>
</dbReference>
<organism evidence="5 6">
    <name type="scientific">Muricoccus nepalensis</name>
    <dbReference type="NCBI Taxonomy" id="1854500"/>
    <lineage>
        <taxon>Bacteria</taxon>
        <taxon>Pseudomonadati</taxon>
        <taxon>Pseudomonadota</taxon>
        <taxon>Alphaproteobacteria</taxon>
        <taxon>Acetobacterales</taxon>
        <taxon>Roseomonadaceae</taxon>
        <taxon>Muricoccus</taxon>
    </lineage>
</organism>
<dbReference type="PANTHER" id="PTHR43877">
    <property type="entry name" value="AMINOALKYLPHOSPHONATE N-ACETYLTRANSFERASE-RELATED-RELATED"/>
    <property type="match status" value="1"/>
</dbReference>
<evidence type="ECO:0000256" key="1">
    <source>
        <dbReference type="ARBA" id="ARBA00022679"/>
    </source>
</evidence>
<keyword evidence="3" id="KW-1133">Transmembrane helix</keyword>
<gene>
    <name evidence="5" type="ORF">EAH89_05175</name>
</gene>
<evidence type="ECO:0000259" key="4">
    <source>
        <dbReference type="PROSITE" id="PS51186"/>
    </source>
</evidence>
<dbReference type="AlphaFoldDB" id="A0A502GG00"/>
<keyword evidence="6" id="KW-1185">Reference proteome</keyword>
<dbReference type="CDD" id="cd04301">
    <property type="entry name" value="NAT_SF"/>
    <property type="match status" value="1"/>
</dbReference>
<keyword evidence="3" id="KW-0812">Transmembrane</keyword>
<dbReference type="GO" id="GO:0016747">
    <property type="term" value="F:acyltransferase activity, transferring groups other than amino-acyl groups"/>
    <property type="evidence" value="ECO:0007669"/>
    <property type="project" value="InterPro"/>
</dbReference>